<reference evidence="2" key="1">
    <citation type="journal article" date="2019" name="Int. J. Syst. Evol. Microbiol.">
        <title>The Global Catalogue of Microorganisms (GCM) 10K type strain sequencing project: providing services to taxonomists for standard genome sequencing and annotation.</title>
        <authorList>
            <consortium name="The Broad Institute Genomics Platform"/>
            <consortium name="The Broad Institute Genome Sequencing Center for Infectious Disease"/>
            <person name="Wu L."/>
            <person name="Ma J."/>
        </authorList>
    </citation>
    <scope>NUCLEOTIDE SEQUENCE [LARGE SCALE GENOMIC DNA]</scope>
    <source>
        <strain evidence="2">JCM 30846</strain>
    </source>
</reference>
<dbReference type="Proteomes" id="UP001499884">
    <property type="component" value="Unassembled WGS sequence"/>
</dbReference>
<sequence>MTVPEIGELWSHTADLFIAAIGTVLDRVPPFAQLVERAVERG</sequence>
<proteinExistence type="predicted"/>
<evidence type="ECO:0000313" key="1">
    <source>
        <dbReference type="EMBL" id="GAA3744337.1"/>
    </source>
</evidence>
<organism evidence="1 2">
    <name type="scientific">Streptomyces tremellae</name>
    <dbReference type="NCBI Taxonomy" id="1124239"/>
    <lineage>
        <taxon>Bacteria</taxon>
        <taxon>Bacillati</taxon>
        <taxon>Actinomycetota</taxon>
        <taxon>Actinomycetes</taxon>
        <taxon>Kitasatosporales</taxon>
        <taxon>Streptomycetaceae</taxon>
        <taxon>Streptomyces</taxon>
    </lineage>
</organism>
<comment type="caution">
    <text evidence="1">The sequence shown here is derived from an EMBL/GenBank/DDBJ whole genome shotgun (WGS) entry which is preliminary data.</text>
</comment>
<name>A0ABP7FPM5_9ACTN</name>
<gene>
    <name evidence="1" type="ORF">GCM10023082_46270</name>
</gene>
<accession>A0ABP7FPM5</accession>
<dbReference type="EMBL" id="BAABEP010000038">
    <property type="protein sequence ID" value="GAA3744337.1"/>
    <property type="molecule type" value="Genomic_DNA"/>
</dbReference>
<evidence type="ECO:0000313" key="2">
    <source>
        <dbReference type="Proteomes" id="UP001499884"/>
    </source>
</evidence>
<protein>
    <submittedName>
        <fullName evidence="1">Uncharacterized protein</fullName>
    </submittedName>
</protein>
<keyword evidence="2" id="KW-1185">Reference proteome</keyword>